<evidence type="ECO:0000256" key="7">
    <source>
        <dbReference type="ARBA" id="ARBA00023159"/>
    </source>
</evidence>
<evidence type="ECO:0000313" key="12">
    <source>
        <dbReference type="EMBL" id="OYQ31414.1"/>
    </source>
</evidence>
<organism evidence="12 13">
    <name type="scientific">Niveispirillum lacus</name>
    <dbReference type="NCBI Taxonomy" id="1981099"/>
    <lineage>
        <taxon>Bacteria</taxon>
        <taxon>Pseudomonadati</taxon>
        <taxon>Pseudomonadota</taxon>
        <taxon>Alphaproteobacteria</taxon>
        <taxon>Rhodospirillales</taxon>
        <taxon>Azospirillaceae</taxon>
        <taxon>Niveispirillum</taxon>
    </lineage>
</organism>
<dbReference type="Proteomes" id="UP000216998">
    <property type="component" value="Unassembled WGS sequence"/>
</dbReference>
<dbReference type="InterPro" id="IPR001789">
    <property type="entry name" value="Sig_transdc_resp-reg_receiver"/>
</dbReference>
<dbReference type="InterPro" id="IPR003593">
    <property type="entry name" value="AAA+_ATPase"/>
</dbReference>
<name>A0A255YRR4_9PROT</name>
<evidence type="ECO:0000256" key="6">
    <source>
        <dbReference type="ARBA" id="ARBA00023125"/>
    </source>
</evidence>
<evidence type="ECO:0000256" key="2">
    <source>
        <dbReference type="ARBA" id="ARBA00022741"/>
    </source>
</evidence>
<dbReference type="Pfam" id="PF25601">
    <property type="entry name" value="AAA_lid_14"/>
    <property type="match status" value="1"/>
</dbReference>
<dbReference type="FunFam" id="3.40.50.300:FF:000006">
    <property type="entry name" value="DNA-binding transcriptional regulator NtrC"/>
    <property type="match status" value="1"/>
</dbReference>
<dbReference type="InterPro" id="IPR025943">
    <property type="entry name" value="Sigma_54_int_dom_ATP-bd_2"/>
</dbReference>
<dbReference type="PANTHER" id="PTHR32071:SF57">
    <property type="entry name" value="C4-DICARBOXYLATE TRANSPORT TRANSCRIPTIONAL REGULATORY PROTEIN DCTD"/>
    <property type="match status" value="1"/>
</dbReference>
<dbReference type="Gene3D" id="3.40.50.2300">
    <property type="match status" value="1"/>
</dbReference>
<dbReference type="PROSITE" id="PS00675">
    <property type="entry name" value="SIGMA54_INTERACT_1"/>
    <property type="match status" value="1"/>
</dbReference>
<dbReference type="SMART" id="SM00448">
    <property type="entry name" value="REC"/>
    <property type="match status" value="1"/>
</dbReference>
<evidence type="ECO:0000256" key="4">
    <source>
        <dbReference type="ARBA" id="ARBA00023012"/>
    </source>
</evidence>
<keyword evidence="4" id="KW-0902">Two-component regulatory system</keyword>
<protein>
    <submittedName>
        <fullName evidence="12">Fis family transcriptional regulator</fullName>
    </submittedName>
</protein>
<dbReference type="InterPro" id="IPR002078">
    <property type="entry name" value="Sigma_54_int"/>
</dbReference>
<dbReference type="InterPro" id="IPR011006">
    <property type="entry name" value="CheY-like_superfamily"/>
</dbReference>
<dbReference type="Gene3D" id="1.10.8.60">
    <property type="match status" value="1"/>
</dbReference>
<dbReference type="FunFam" id="3.40.50.2300:FF:000018">
    <property type="entry name" value="DNA-binding transcriptional regulator NtrC"/>
    <property type="match status" value="1"/>
</dbReference>
<evidence type="ECO:0000313" key="13">
    <source>
        <dbReference type="Proteomes" id="UP000216998"/>
    </source>
</evidence>
<evidence type="ECO:0000256" key="8">
    <source>
        <dbReference type="ARBA" id="ARBA00023163"/>
    </source>
</evidence>
<evidence type="ECO:0000256" key="1">
    <source>
        <dbReference type="ARBA" id="ARBA00022553"/>
    </source>
</evidence>
<keyword evidence="13" id="KW-1185">Reference proteome</keyword>
<dbReference type="SMART" id="SM00382">
    <property type="entry name" value="AAA"/>
    <property type="match status" value="1"/>
</dbReference>
<dbReference type="PROSITE" id="PS50110">
    <property type="entry name" value="RESPONSE_REGULATORY"/>
    <property type="match status" value="1"/>
</dbReference>
<feature type="domain" description="Response regulatory" evidence="11">
    <location>
        <begin position="5"/>
        <end position="119"/>
    </location>
</feature>
<dbReference type="Pfam" id="PF00158">
    <property type="entry name" value="Sigma54_activat"/>
    <property type="match status" value="1"/>
</dbReference>
<dbReference type="PROSITE" id="PS50045">
    <property type="entry name" value="SIGMA54_INTERACT_4"/>
    <property type="match status" value="1"/>
</dbReference>
<evidence type="ECO:0000256" key="3">
    <source>
        <dbReference type="ARBA" id="ARBA00022840"/>
    </source>
</evidence>
<keyword evidence="3" id="KW-0067">ATP-binding</keyword>
<dbReference type="PANTHER" id="PTHR32071">
    <property type="entry name" value="TRANSCRIPTIONAL REGULATORY PROTEIN"/>
    <property type="match status" value="1"/>
</dbReference>
<keyword evidence="2" id="KW-0547">Nucleotide-binding</keyword>
<keyword evidence="1 9" id="KW-0597">Phosphoprotein</keyword>
<dbReference type="GO" id="GO:0005524">
    <property type="term" value="F:ATP binding"/>
    <property type="evidence" value="ECO:0007669"/>
    <property type="project" value="UniProtKB-KW"/>
</dbReference>
<comment type="caution">
    <text evidence="12">The sequence shown here is derived from an EMBL/GenBank/DDBJ whole genome shotgun (WGS) entry which is preliminary data.</text>
</comment>
<dbReference type="SUPFAM" id="SSF52540">
    <property type="entry name" value="P-loop containing nucleoside triphosphate hydrolases"/>
    <property type="match status" value="1"/>
</dbReference>
<keyword evidence="5" id="KW-0805">Transcription regulation</keyword>
<dbReference type="InterPro" id="IPR009057">
    <property type="entry name" value="Homeodomain-like_sf"/>
</dbReference>
<dbReference type="AlphaFoldDB" id="A0A255YRR4"/>
<dbReference type="Gene3D" id="3.40.50.300">
    <property type="entry name" value="P-loop containing nucleotide triphosphate hydrolases"/>
    <property type="match status" value="1"/>
</dbReference>
<evidence type="ECO:0000256" key="9">
    <source>
        <dbReference type="PROSITE-ProRule" id="PRU00169"/>
    </source>
</evidence>
<dbReference type="SUPFAM" id="SSF46689">
    <property type="entry name" value="Homeodomain-like"/>
    <property type="match status" value="1"/>
</dbReference>
<proteinExistence type="predicted"/>
<keyword evidence="8" id="KW-0804">Transcription</keyword>
<sequence length="441" mass="47252">MVAPRILLVEDDDAVRLGVEQALELADLSVAGFAAAEPALAVLRRDGADLLITDVRLPGMDGLALLNAALAVDAGLPVIVMTGHGDIAMAVGAMRDGAYDFIEKPFASDRLITTVNRALEKRRLVAEVGALRQALVQQDGLDAALLGRSAGMMAVKKLIRQVADTGADVLILGETGSGKEMVAHALHQFSKRAPKPFVAINCGAIPDSMVESELFGHEAGAFTGAAKTRIGKLEFADGGTVFLDEIESMPLAAQVKLLRVLQDRRVERLGSNRSIPLDIRFVAATKEDLGALSKQGRFREDLYFRLNVVPLAIPPLRHRRDDIPLLLDHFLLTASDRLGTPPPLLPAAERQALLAHAWPGNVRELRNVADRLALGLPALLTGAAETVGLVAQVEAFERQLISAMLADHQGDVAATADALAIPKKTLYDKLKRFGIEIGSFR</sequence>
<evidence type="ECO:0000259" key="10">
    <source>
        <dbReference type="PROSITE" id="PS50045"/>
    </source>
</evidence>
<gene>
    <name evidence="12" type="ORF">CHU95_19880</name>
</gene>
<dbReference type="Pfam" id="PF02954">
    <property type="entry name" value="HTH_8"/>
    <property type="match status" value="1"/>
</dbReference>
<dbReference type="GO" id="GO:0006355">
    <property type="term" value="P:regulation of DNA-templated transcription"/>
    <property type="evidence" value="ECO:0007669"/>
    <property type="project" value="InterPro"/>
</dbReference>
<reference evidence="12 13" key="1">
    <citation type="submission" date="2017-07" db="EMBL/GenBank/DDBJ databases">
        <title>Niveispirillum cyanobacteriorum sp. nov., isolated from cyanobacterial aggregates in a eutrophic lake.</title>
        <authorList>
            <person name="Cai H."/>
        </authorList>
    </citation>
    <scope>NUCLEOTIDE SEQUENCE [LARGE SCALE GENOMIC DNA]</scope>
    <source>
        <strain evidence="13">TH1-14</strain>
    </source>
</reference>
<dbReference type="CDD" id="cd00009">
    <property type="entry name" value="AAA"/>
    <property type="match status" value="1"/>
</dbReference>
<dbReference type="InterPro" id="IPR027417">
    <property type="entry name" value="P-loop_NTPase"/>
</dbReference>
<evidence type="ECO:0000259" key="11">
    <source>
        <dbReference type="PROSITE" id="PS50110"/>
    </source>
</evidence>
<accession>A0A255YRR4</accession>
<dbReference type="EMBL" id="NOXU01000032">
    <property type="protein sequence ID" value="OYQ31414.1"/>
    <property type="molecule type" value="Genomic_DNA"/>
</dbReference>
<dbReference type="GO" id="GO:0000160">
    <property type="term" value="P:phosphorelay signal transduction system"/>
    <property type="evidence" value="ECO:0007669"/>
    <property type="project" value="UniProtKB-KW"/>
</dbReference>
<keyword evidence="7" id="KW-0010">Activator</keyword>
<dbReference type="PROSITE" id="PS00688">
    <property type="entry name" value="SIGMA54_INTERACT_3"/>
    <property type="match status" value="1"/>
</dbReference>
<evidence type="ECO:0000256" key="5">
    <source>
        <dbReference type="ARBA" id="ARBA00023015"/>
    </source>
</evidence>
<dbReference type="InterPro" id="IPR025944">
    <property type="entry name" value="Sigma_54_int_dom_CS"/>
</dbReference>
<dbReference type="GO" id="GO:0043565">
    <property type="term" value="F:sequence-specific DNA binding"/>
    <property type="evidence" value="ECO:0007669"/>
    <property type="project" value="InterPro"/>
</dbReference>
<feature type="domain" description="Sigma-54 factor interaction" evidence="10">
    <location>
        <begin position="145"/>
        <end position="374"/>
    </location>
</feature>
<dbReference type="Gene3D" id="1.10.10.60">
    <property type="entry name" value="Homeodomain-like"/>
    <property type="match status" value="1"/>
</dbReference>
<feature type="modified residue" description="4-aspartylphosphate" evidence="9">
    <location>
        <position position="54"/>
    </location>
</feature>
<dbReference type="InterPro" id="IPR058031">
    <property type="entry name" value="AAA_lid_NorR"/>
</dbReference>
<dbReference type="SUPFAM" id="SSF52172">
    <property type="entry name" value="CheY-like"/>
    <property type="match status" value="1"/>
</dbReference>
<keyword evidence="6" id="KW-0238">DNA-binding</keyword>
<dbReference type="OrthoDB" id="9770562at2"/>
<dbReference type="InterPro" id="IPR002197">
    <property type="entry name" value="HTH_Fis"/>
</dbReference>
<dbReference type="InterPro" id="IPR025662">
    <property type="entry name" value="Sigma_54_int_dom_ATP-bd_1"/>
</dbReference>
<dbReference type="PROSITE" id="PS00676">
    <property type="entry name" value="SIGMA54_INTERACT_2"/>
    <property type="match status" value="1"/>
</dbReference>
<dbReference type="RefSeq" id="WP_094458093.1">
    <property type="nucleotide sequence ID" value="NZ_NOXU01000032.1"/>
</dbReference>
<dbReference type="Pfam" id="PF00072">
    <property type="entry name" value="Response_reg"/>
    <property type="match status" value="1"/>
</dbReference>